<dbReference type="InterPro" id="IPR007110">
    <property type="entry name" value="Ig-like_dom"/>
</dbReference>
<reference evidence="8" key="4">
    <citation type="submission" date="2025-09" db="UniProtKB">
        <authorList>
            <consortium name="Ensembl"/>
        </authorList>
    </citation>
    <scope>IDENTIFICATION</scope>
</reference>
<evidence type="ECO:0000313" key="8">
    <source>
        <dbReference type="Ensembl" id="ENSCINP00000034896.1"/>
    </source>
</evidence>
<dbReference type="GO" id="GO:0005737">
    <property type="term" value="C:cytoplasm"/>
    <property type="evidence" value="ECO:0007669"/>
    <property type="project" value="UniProtKB-SubCell"/>
</dbReference>
<reference evidence="8" key="2">
    <citation type="journal article" date="2008" name="Genome Biol.">
        <title>Improved genome assembly and evidence-based global gene model set for the chordate Ciona intestinalis: new insight into intron and operon populations.</title>
        <authorList>
            <person name="Satou Y."/>
            <person name="Mineta K."/>
            <person name="Ogasawara M."/>
            <person name="Sasakura Y."/>
            <person name="Shoguchi E."/>
            <person name="Ueno K."/>
            <person name="Yamada L."/>
            <person name="Matsumoto J."/>
            <person name="Wasserscheid J."/>
            <person name="Dewar K."/>
            <person name="Wiley G.B."/>
            <person name="Macmil S.L."/>
            <person name="Roe B.A."/>
            <person name="Zeller R.W."/>
            <person name="Hastings K.E."/>
            <person name="Lemaire P."/>
            <person name="Lindquist E."/>
            <person name="Endo T."/>
            <person name="Hotta K."/>
            <person name="Inaba K."/>
        </authorList>
    </citation>
    <scope>NUCLEOTIDE SEQUENCE [LARGE SCALE GENOMIC DNA]</scope>
    <source>
        <strain evidence="8">wild type</strain>
    </source>
</reference>
<dbReference type="PROSITE" id="PS50835">
    <property type="entry name" value="IG_LIKE"/>
    <property type="match status" value="2"/>
</dbReference>
<dbReference type="HOGENOM" id="CLU_884369_0_0_1"/>
<comment type="subcellular location">
    <subcellularLocation>
        <location evidence="1">Cytoplasm</location>
    </subcellularLocation>
</comment>
<protein>
    <recommendedName>
        <fullName evidence="7">Ig-like domain-containing protein</fullName>
    </recommendedName>
</protein>
<evidence type="ECO:0000256" key="1">
    <source>
        <dbReference type="ARBA" id="ARBA00004496"/>
    </source>
</evidence>
<dbReference type="STRING" id="7719.ENSCINP00000034896"/>
<dbReference type="GeneTree" id="ENSGT00660000097174"/>
<keyword evidence="5" id="KW-1015">Disulfide bond</keyword>
<reference evidence="9" key="1">
    <citation type="journal article" date="2002" name="Science">
        <title>The draft genome of Ciona intestinalis: insights into chordate and vertebrate origins.</title>
        <authorList>
            <person name="Dehal P."/>
            <person name="Satou Y."/>
            <person name="Campbell R.K."/>
            <person name="Chapman J."/>
            <person name="Degnan B."/>
            <person name="De Tomaso A."/>
            <person name="Davidson B."/>
            <person name="Di Gregorio A."/>
            <person name="Gelpke M."/>
            <person name="Goodstein D.M."/>
            <person name="Harafuji N."/>
            <person name="Hastings K.E."/>
            <person name="Ho I."/>
            <person name="Hotta K."/>
            <person name="Huang W."/>
            <person name="Kawashima T."/>
            <person name="Lemaire P."/>
            <person name="Martinez D."/>
            <person name="Meinertzhagen I.A."/>
            <person name="Necula S."/>
            <person name="Nonaka M."/>
            <person name="Putnam N."/>
            <person name="Rash S."/>
            <person name="Saiga H."/>
            <person name="Satake M."/>
            <person name="Terry A."/>
            <person name="Yamada L."/>
            <person name="Wang H.G."/>
            <person name="Awazu S."/>
            <person name="Azumi K."/>
            <person name="Boore J."/>
            <person name="Branno M."/>
            <person name="Chin-Bow S."/>
            <person name="DeSantis R."/>
            <person name="Doyle S."/>
            <person name="Francino P."/>
            <person name="Keys D.N."/>
            <person name="Haga S."/>
            <person name="Hayashi H."/>
            <person name="Hino K."/>
            <person name="Imai K.S."/>
            <person name="Inaba K."/>
            <person name="Kano S."/>
            <person name="Kobayashi K."/>
            <person name="Kobayashi M."/>
            <person name="Lee B.I."/>
            <person name="Makabe K.W."/>
            <person name="Manohar C."/>
            <person name="Matassi G."/>
            <person name="Medina M."/>
            <person name="Mochizuki Y."/>
            <person name="Mount S."/>
            <person name="Morishita T."/>
            <person name="Miura S."/>
            <person name="Nakayama A."/>
            <person name="Nishizaka S."/>
            <person name="Nomoto H."/>
            <person name="Ohta F."/>
            <person name="Oishi K."/>
            <person name="Rigoutsos I."/>
            <person name="Sano M."/>
            <person name="Sasaki A."/>
            <person name="Sasakura Y."/>
            <person name="Shoguchi E."/>
            <person name="Shin-i T."/>
            <person name="Spagnuolo A."/>
            <person name="Stainier D."/>
            <person name="Suzuki M.M."/>
            <person name="Tassy O."/>
            <person name="Takatori N."/>
            <person name="Tokuoka M."/>
            <person name="Yagi K."/>
            <person name="Yoshizaki F."/>
            <person name="Wada S."/>
            <person name="Zhang C."/>
            <person name="Hyatt P.D."/>
            <person name="Larimer F."/>
            <person name="Detter C."/>
            <person name="Doggett N."/>
            <person name="Glavina T."/>
            <person name="Hawkins T."/>
            <person name="Richardson P."/>
            <person name="Lucas S."/>
            <person name="Kohara Y."/>
            <person name="Levine M."/>
            <person name="Satoh N."/>
            <person name="Rokhsar D.S."/>
        </authorList>
    </citation>
    <scope>NUCLEOTIDE SEQUENCE [LARGE SCALE GENOMIC DNA]</scope>
</reference>
<evidence type="ECO:0000256" key="2">
    <source>
        <dbReference type="ARBA" id="ARBA00022490"/>
    </source>
</evidence>
<keyword evidence="3" id="KW-0597">Phosphoprotein</keyword>
<evidence type="ECO:0000256" key="6">
    <source>
        <dbReference type="ARBA" id="ARBA00023319"/>
    </source>
</evidence>
<dbReference type="InterPro" id="IPR013783">
    <property type="entry name" value="Ig-like_fold"/>
</dbReference>
<dbReference type="InterPro" id="IPR013098">
    <property type="entry name" value="Ig_I-set"/>
</dbReference>
<keyword evidence="4" id="KW-0677">Repeat</keyword>
<accession>H2XZ12</accession>
<feature type="domain" description="Ig-like" evidence="7">
    <location>
        <begin position="85"/>
        <end position="181"/>
    </location>
</feature>
<dbReference type="Pfam" id="PF07679">
    <property type="entry name" value="I-set"/>
    <property type="match status" value="2"/>
</dbReference>
<evidence type="ECO:0000256" key="4">
    <source>
        <dbReference type="ARBA" id="ARBA00022737"/>
    </source>
</evidence>
<reference evidence="8" key="3">
    <citation type="submission" date="2025-08" db="UniProtKB">
        <authorList>
            <consortium name="Ensembl"/>
        </authorList>
    </citation>
    <scope>IDENTIFICATION</scope>
</reference>
<proteinExistence type="predicted"/>
<dbReference type="Gene3D" id="2.60.40.10">
    <property type="entry name" value="Immunoglobulins"/>
    <property type="match status" value="2"/>
</dbReference>
<dbReference type="InterPro" id="IPR036179">
    <property type="entry name" value="Ig-like_dom_sf"/>
</dbReference>
<dbReference type="InParanoid" id="H2XZ12"/>
<dbReference type="OMA" id="IRASWKF"/>
<sequence length="256" mass="27620">MSEIVVSKGGKATFVCELPDSSYSGHWYQNNKQLSDGSKYEISVSGGEQTLVILSTLKSDEGSIVFKAKKGNVEVPFQLTVTEPPSIDPEEFKQSAQSLQNLKTGTPMVLRVPFSGASPIKASWTFNGKNISSSGRYKIVTTSSESTLTVDNLQGEDCGTYEVTLENKFGNMRVPVEVTLSDVSQVNFETVQVPGKTVQKSSTMTVESESVEAPPKPAGNIKFDNMAANHFKLSFVTTAQANGNLHYIVEQSSGNG</sequence>
<evidence type="ECO:0000313" key="9">
    <source>
        <dbReference type="Proteomes" id="UP000008144"/>
    </source>
</evidence>
<dbReference type="AlphaFoldDB" id="H2XZ12"/>
<dbReference type="FunFam" id="2.60.40.10:FF:000031">
    <property type="entry name" value="Myosin-binding protein C, slow type"/>
    <property type="match status" value="1"/>
</dbReference>
<evidence type="ECO:0000259" key="7">
    <source>
        <dbReference type="PROSITE" id="PS50835"/>
    </source>
</evidence>
<dbReference type="InterPro" id="IPR052385">
    <property type="entry name" value="Obscurin/Obscurin-like_Reg"/>
</dbReference>
<dbReference type="PANTHER" id="PTHR35971:SF5">
    <property type="entry name" value="OBSCURIN LIKE CYTOSKELETAL ADAPTOR 1"/>
    <property type="match status" value="1"/>
</dbReference>
<keyword evidence="6" id="KW-0393">Immunoglobulin domain</keyword>
<dbReference type="Proteomes" id="UP000008144">
    <property type="component" value="Chromosome 2"/>
</dbReference>
<dbReference type="EMBL" id="EAAA01001543">
    <property type="status" value="NOT_ANNOTATED_CDS"/>
    <property type="molecule type" value="Genomic_DNA"/>
</dbReference>
<dbReference type="SUPFAM" id="SSF48726">
    <property type="entry name" value="Immunoglobulin"/>
    <property type="match status" value="2"/>
</dbReference>
<evidence type="ECO:0000256" key="5">
    <source>
        <dbReference type="ARBA" id="ARBA00023157"/>
    </source>
</evidence>
<feature type="domain" description="Ig-like" evidence="7">
    <location>
        <begin position="1"/>
        <end position="82"/>
    </location>
</feature>
<keyword evidence="2" id="KW-0963">Cytoplasm</keyword>
<keyword evidence="9" id="KW-1185">Reference proteome</keyword>
<dbReference type="PANTHER" id="PTHR35971">
    <property type="entry name" value="SI:DKEY-31G6.6"/>
    <property type="match status" value="1"/>
</dbReference>
<name>H2XZ12_CIOIN</name>
<organism evidence="8 9">
    <name type="scientific">Ciona intestinalis</name>
    <name type="common">Transparent sea squirt</name>
    <name type="synonym">Ascidia intestinalis</name>
    <dbReference type="NCBI Taxonomy" id="7719"/>
    <lineage>
        <taxon>Eukaryota</taxon>
        <taxon>Metazoa</taxon>
        <taxon>Chordata</taxon>
        <taxon>Tunicata</taxon>
        <taxon>Ascidiacea</taxon>
        <taxon>Phlebobranchia</taxon>
        <taxon>Cionidae</taxon>
        <taxon>Ciona</taxon>
    </lineage>
</organism>
<dbReference type="SMART" id="SM00409">
    <property type="entry name" value="IG"/>
    <property type="match status" value="2"/>
</dbReference>
<evidence type="ECO:0000256" key="3">
    <source>
        <dbReference type="ARBA" id="ARBA00022553"/>
    </source>
</evidence>
<dbReference type="Ensembl" id="ENSCINT00000033529.1">
    <property type="protein sequence ID" value="ENSCINP00000034896.1"/>
    <property type="gene ID" value="ENSCING00000019144.1"/>
</dbReference>
<dbReference type="InterPro" id="IPR003599">
    <property type="entry name" value="Ig_sub"/>
</dbReference>